<evidence type="ECO:0000313" key="4">
    <source>
        <dbReference type="EMBL" id="KAJ5101939.1"/>
    </source>
</evidence>
<feature type="domain" description="BRCT" evidence="3">
    <location>
        <begin position="439"/>
        <end position="525"/>
    </location>
</feature>
<dbReference type="GO" id="GO:0006270">
    <property type="term" value="P:DNA replication initiation"/>
    <property type="evidence" value="ECO:0007669"/>
    <property type="project" value="TreeGrafter"/>
</dbReference>
<dbReference type="InterPro" id="IPR036420">
    <property type="entry name" value="BRCT_dom_sf"/>
</dbReference>
<feature type="domain" description="BRCT" evidence="3">
    <location>
        <begin position="326"/>
        <end position="427"/>
    </location>
</feature>
<dbReference type="Pfam" id="PF12738">
    <property type="entry name" value="PTCB-BRCT"/>
    <property type="match status" value="3"/>
</dbReference>
<proteinExistence type="predicted"/>
<feature type="compositionally biased region" description="Polar residues" evidence="2">
    <location>
        <begin position="730"/>
        <end position="748"/>
    </location>
</feature>
<dbReference type="Proteomes" id="UP001141434">
    <property type="component" value="Unassembled WGS sequence"/>
</dbReference>
<gene>
    <name evidence="4" type="ORF">NUU61_004161</name>
</gene>
<dbReference type="PANTHER" id="PTHR13561">
    <property type="entry name" value="DNA REPLICATION REGULATOR DPB11-RELATED"/>
    <property type="match status" value="1"/>
</dbReference>
<evidence type="ECO:0000313" key="5">
    <source>
        <dbReference type="Proteomes" id="UP001141434"/>
    </source>
</evidence>
<dbReference type="CDD" id="cd17723">
    <property type="entry name" value="BRCT_Rad4_rpt4"/>
    <property type="match status" value="1"/>
</dbReference>
<feature type="compositionally biased region" description="Polar residues" evidence="2">
    <location>
        <begin position="661"/>
        <end position="674"/>
    </location>
</feature>
<dbReference type="GO" id="GO:0033314">
    <property type="term" value="P:mitotic DNA replication checkpoint signaling"/>
    <property type="evidence" value="ECO:0007669"/>
    <property type="project" value="TreeGrafter"/>
</dbReference>
<feature type="region of interest" description="Disordered" evidence="2">
    <location>
        <begin position="521"/>
        <end position="784"/>
    </location>
</feature>
<dbReference type="PROSITE" id="PS50172">
    <property type="entry name" value="BRCT"/>
    <property type="match status" value="4"/>
</dbReference>
<evidence type="ECO:0000259" key="3">
    <source>
        <dbReference type="PROSITE" id="PS50172"/>
    </source>
</evidence>
<dbReference type="InterPro" id="IPR059215">
    <property type="entry name" value="BRCT2_TopBP1-like"/>
</dbReference>
<keyword evidence="1" id="KW-0677">Repeat</keyword>
<dbReference type="GO" id="GO:0007095">
    <property type="term" value="P:mitotic G2 DNA damage checkpoint signaling"/>
    <property type="evidence" value="ECO:0007669"/>
    <property type="project" value="TreeGrafter"/>
</dbReference>
<dbReference type="GeneID" id="81393911"/>
<feature type="domain" description="BRCT" evidence="3">
    <location>
        <begin position="8"/>
        <end position="81"/>
    </location>
</feature>
<dbReference type="InterPro" id="IPR001357">
    <property type="entry name" value="BRCT_dom"/>
</dbReference>
<dbReference type="SUPFAM" id="SSF52113">
    <property type="entry name" value="BRCT domain"/>
    <property type="match status" value="4"/>
</dbReference>
<feature type="compositionally biased region" description="Basic and acidic residues" evidence="2">
    <location>
        <begin position="755"/>
        <end position="767"/>
    </location>
</feature>
<dbReference type="Gene3D" id="3.40.50.10190">
    <property type="entry name" value="BRCT domain"/>
    <property type="match status" value="4"/>
</dbReference>
<dbReference type="CDD" id="cd18433">
    <property type="entry name" value="BRCT_Rad4_rpt3"/>
    <property type="match status" value="1"/>
</dbReference>
<dbReference type="AlphaFoldDB" id="A0A9W9KD32"/>
<reference evidence="4" key="1">
    <citation type="submission" date="2022-11" db="EMBL/GenBank/DDBJ databases">
        <authorList>
            <person name="Petersen C."/>
        </authorList>
    </citation>
    <scope>NUCLEOTIDE SEQUENCE</scope>
    <source>
        <strain evidence="4">IBT 34128</strain>
    </source>
</reference>
<feature type="region of interest" description="Disordered" evidence="2">
    <location>
        <begin position="820"/>
        <end position="843"/>
    </location>
</feature>
<comment type="caution">
    <text evidence="4">The sequence shown here is derived from an EMBL/GenBank/DDBJ whole genome shotgun (WGS) entry which is preliminary data.</text>
</comment>
<evidence type="ECO:0000256" key="1">
    <source>
        <dbReference type="ARBA" id="ARBA00022737"/>
    </source>
</evidence>
<feature type="compositionally biased region" description="Low complexity" evidence="2">
    <location>
        <begin position="632"/>
        <end position="644"/>
    </location>
</feature>
<dbReference type="EMBL" id="JAPMSZ010000005">
    <property type="protein sequence ID" value="KAJ5101939.1"/>
    <property type="molecule type" value="Genomic_DNA"/>
</dbReference>
<keyword evidence="5" id="KW-1185">Reference proteome</keyword>
<feature type="region of interest" description="Disordered" evidence="2">
    <location>
        <begin position="229"/>
        <end position="254"/>
    </location>
</feature>
<feature type="compositionally biased region" description="Basic and acidic residues" evidence="2">
    <location>
        <begin position="573"/>
        <end position="585"/>
    </location>
</feature>
<feature type="domain" description="BRCT" evidence="3">
    <location>
        <begin position="103"/>
        <end position="211"/>
    </location>
</feature>
<feature type="compositionally biased region" description="Polar residues" evidence="2">
    <location>
        <begin position="542"/>
        <end position="572"/>
    </location>
</feature>
<sequence>MATMDASDKEYPLTGVVLCFTSILLEQRDAMSKSAEEMGATHRLDLTSDVTHLIVGDINTEKYHFVARERTDVLVMTPQWIEAVRNSWRQGEDTDIHALEEQYKLPAFSGLTICITGFSDCGLTELHGTIRNLADECTEVAFRAYMQKTVAENGADFRKDLTKSVTHLIARNTEGEKYKFATQWNIKTVTVKWFTDSLERGMILDESRYHPDVPPEQQGVGAWNRALPAISRKEKATAGDSSNPRPRKLRRIASTKLRDQNEGIWGDIVGTGFENGETKGSADDQQRPQGVENFKPVIQAAKSFASETTFSESAESRQPPTVPSKTAVGFLHGSYFFVHGFSSKQTGVLHQHLQFNGAQLVDSLSDFSSPRIPKTGHGLYIIVPYKTPKSEVPSTDDMAFECEVVTDMWLERCLDARSLVSPESHVASTPFPRFPIPGFSGMRVCSTGFARIDLLHLSKLVNLMGASYDEYLTPKASVLLCNDPQSASHDKLRHTSEWGVPAVSADWFWISIQTGQRKPFEPYVVRRPTSHRGSGVDKPTGGSATRKQPQDQINSGSANRSGTSSVEPSNSVKPEKQAPRSDKNRIMPIIGDGFSKEEDNNPPKPTIPESRSPSPANPSNPPATDELTAVRPSSSYSASAAPSALDTALSGLLQQARAAKSRQQTESVTTNDDGSNPPRRKRKPLMGRAPSHSSTRVLEPMGAPSRASSIDTLNDDGLGSALDSAHPTRDNSMSRTNSRNDQSLSSMLSGGKLDLLGERLPFPREHEHEDEENQEPPMTQLDYEDPDAAAMRAEFLRNAGKLAGKTAKPDEPGFLVGEVRELEDIGWGSGRRTRKHPINVDDE</sequence>
<dbReference type="CDD" id="cd17731">
    <property type="entry name" value="BRCT_TopBP1_rpt2_like"/>
    <property type="match status" value="1"/>
</dbReference>
<dbReference type="OrthoDB" id="251770at2759"/>
<accession>A0A9W9KD32</accession>
<evidence type="ECO:0000256" key="2">
    <source>
        <dbReference type="SAM" id="MobiDB-lite"/>
    </source>
</evidence>
<reference evidence="4" key="2">
    <citation type="journal article" date="2023" name="IMA Fungus">
        <title>Comparative genomic study of the Penicillium genus elucidates a diverse pangenome and 15 lateral gene transfer events.</title>
        <authorList>
            <person name="Petersen C."/>
            <person name="Sorensen T."/>
            <person name="Nielsen M.R."/>
            <person name="Sondergaard T.E."/>
            <person name="Sorensen J.L."/>
            <person name="Fitzpatrick D.A."/>
            <person name="Frisvad J.C."/>
            <person name="Nielsen K.L."/>
        </authorList>
    </citation>
    <scope>NUCLEOTIDE SEQUENCE</scope>
    <source>
        <strain evidence="4">IBT 34128</strain>
    </source>
</reference>
<dbReference type="RefSeq" id="XP_056512770.1">
    <property type="nucleotide sequence ID" value="XM_056654743.1"/>
</dbReference>
<protein>
    <recommendedName>
        <fullName evidence="3">BRCT domain-containing protein</fullName>
    </recommendedName>
</protein>
<dbReference type="PANTHER" id="PTHR13561:SF20">
    <property type="entry name" value="DNA TOPOISOMERASE 2-BINDING PROTEIN 1"/>
    <property type="match status" value="1"/>
</dbReference>
<name>A0A9W9KD32_9EURO</name>
<dbReference type="SMART" id="SM00292">
    <property type="entry name" value="BRCT"/>
    <property type="match status" value="4"/>
</dbReference>
<organism evidence="4 5">
    <name type="scientific">Penicillium alfredii</name>
    <dbReference type="NCBI Taxonomy" id="1506179"/>
    <lineage>
        <taxon>Eukaryota</taxon>
        <taxon>Fungi</taxon>
        <taxon>Dikarya</taxon>
        <taxon>Ascomycota</taxon>
        <taxon>Pezizomycotina</taxon>
        <taxon>Eurotiomycetes</taxon>
        <taxon>Eurotiomycetidae</taxon>
        <taxon>Eurotiales</taxon>
        <taxon>Aspergillaceae</taxon>
        <taxon>Penicillium</taxon>
    </lineage>
</organism>